<evidence type="ECO:0000313" key="2">
    <source>
        <dbReference type="Proteomes" id="UP000318288"/>
    </source>
</evidence>
<evidence type="ECO:0000313" key="1">
    <source>
        <dbReference type="EMBL" id="TWU60216.1"/>
    </source>
</evidence>
<comment type="caution">
    <text evidence="1">The sequence shown here is derived from an EMBL/GenBank/DDBJ whole genome shotgun (WGS) entry which is preliminary data.</text>
</comment>
<sequence>MWEVLFAKADMCDSDLWHPEQSPKEMWLPNLNTRNRAVTVTQIRKRICGM</sequence>
<dbReference type="EMBL" id="SJPW01000001">
    <property type="protein sequence ID" value="TWU60216.1"/>
    <property type="molecule type" value="Genomic_DNA"/>
</dbReference>
<proteinExistence type="predicted"/>
<organism evidence="1 2">
    <name type="scientific">Rubripirellula tenax</name>
    <dbReference type="NCBI Taxonomy" id="2528015"/>
    <lineage>
        <taxon>Bacteria</taxon>
        <taxon>Pseudomonadati</taxon>
        <taxon>Planctomycetota</taxon>
        <taxon>Planctomycetia</taxon>
        <taxon>Pirellulales</taxon>
        <taxon>Pirellulaceae</taxon>
        <taxon>Rubripirellula</taxon>
    </lineage>
</organism>
<name>A0A5C6FEI0_9BACT</name>
<dbReference type="Proteomes" id="UP000318288">
    <property type="component" value="Unassembled WGS sequence"/>
</dbReference>
<protein>
    <submittedName>
        <fullName evidence="1">Uncharacterized protein</fullName>
    </submittedName>
</protein>
<dbReference type="AlphaFoldDB" id="A0A5C6FEI0"/>
<gene>
    <name evidence="1" type="ORF">Poly51_04910</name>
</gene>
<accession>A0A5C6FEI0</accession>
<reference evidence="1 2" key="1">
    <citation type="submission" date="2019-02" db="EMBL/GenBank/DDBJ databases">
        <title>Deep-cultivation of Planctomycetes and their phenomic and genomic characterization uncovers novel biology.</title>
        <authorList>
            <person name="Wiegand S."/>
            <person name="Jogler M."/>
            <person name="Boedeker C."/>
            <person name="Pinto D."/>
            <person name="Vollmers J."/>
            <person name="Rivas-Marin E."/>
            <person name="Kohn T."/>
            <person name="Peeters S.H."/>
            <person name="Heuer A."/>
            <person name="Rast P."/>
            <person name="Oberbeckmann S."/>
            <person name="Bunk B."/>
            <person name="Jeske O."/>
            <person name="Meyerdierks A."/>
            <person name="Storesund J.E."/>
            <person name="Kallscheuer N."/>
            <person name="Luecker S."/>
            <person name="Lage O.M."/>
            <person name="Pohl T."/>
            <person name="Merkel B.J."/>
            <person name="Hornburger P."/>
            <person name="Mueller R.-W."/>
            <person name="Bruemmer F."/>
            <person name="Labrenz M."/>
            <person name="Spormann A.M."/>
            <person name="Op Den Camp H."/>
            <person name="Overmann J."/>
            <person name="Amann R."/>
            <person name="Jetten M.S.M."/>
            <person name="Mascher T."/>
            <person name="Medema M.H."/>
            <person name="Devos D.P."/>
            <person name="Kaster A.-K."/>
            <person name="Ovreas L."/>
            <person name="Rohde M."/>
            <person name="Galperin M.Y."/>
            <person name="Jogler C."/>
        </authorList>
    </citation>
    <scope>NUCLEOTIDE SEQUENCE [LARGE SCALE GENOMIC DNA]</scope>
    <source>
        <strain evidence="1 2">Poly51</strain>
    </source>
</reference>
<keyword evidence="2" id="KW-1185">Reference proteome</keyword>